<evidence type="ECO:0000313" key="6">
    <source>
        <dbReference type="Proteomes" id="UP000092668"/>
    </source>
</evidence>
<evidence type="ECO:0000313" key="4">
    <source>
        <dbReference type="EMBL" id="NDJ90214.1"/>
    </source>
</evidence>
<gene>
    <name evidence="5" type="ORF">ACT18_24900</name>
    <name evidence="4" type="ORF">GWR20_13790</name>
</gene>
<dbReference type="PATRIC" id="fig|354243.3.peg.5232"/>
<dbReference type="OrthoDB" id="4741489at2"/>
<dbReference type="InterPro" id="IPR014795">
    <property type="entry name" value="TacA_1-like"/>
</dbReference>
<evidence type="ECO:0000256" key="2">
    <source>
        <dbReference type="ARBA" id="ARBA00049988"/>
    </source>
</evidence>
<dbReference type="InterPro" id="IPR010985">
    <property type="entry name" value="Ribbon_hlx_hlx"/>
</dbReference>
<keyword evidence="6" id="KW-1185">Reference proteome</keyword>
<dbReference type="Proteomes" id="UP000466523">
    <property type="component" value="Unassembled WGS sequence"/>
</dbReference>
<organism evidence="5 6">
    <name type="scientific">Mycolicibacter kumamotonensis</name>
    <dbReference type="NCBI Taxonomy" id="354243"/>
    <lineage>
        <taxon>Bacteria</taxon>
        <taxon>Bacillati</taxon>
        <taxon>Actinomycetota</taxon>
        <taxon>Actinomycetes</taxon>
        <taxon>Mycobacteriales</taxon>
        <taxon>Mycobacteriaceae</taxon>
        <taxon>Mycolicibacter</taxon>
    </lineage>
</organism>
<reference evidence="4 7" key="2">
    <citation type="submission" date="2020-01" db="EMBL/GenBank/DDBJ databases">
        <authorList>
            <person name="Sanchez-Estrada R."/>
            <person name="Gonzalez-Y-Merchand J.A."/>
            <person name="Rivera-Gutierrez S."/>
        </authorList>
    </citation>
    <scope>NUCLEOTIDE SEQUENCE [LARGE SCALE GENOMIC DNA]</scope>
    <source>
        <strain evidence="4 7">CST 7247</strain>
    </source>
</reference>
<evidence type="ECO:0000256" key="1">
    <source>
        <dbReference type="ARBA" id="ARBA00022649"/>
    </source>
</evidence>
<dbReference type="GO" id="GO:0006355">
    <property type="term" value="P:regulation of DNA-templated transcription"/>
    <property type="evidence" value="ECO:0007669"/>
    <property type="project" value="InterPro"/>
</dbReference>
<dbReference type="SUPFAM" id="SSF47598">
    <property type="entry name" value="Ribbon-helix-helix"/>
    <property type="match status" value="1"/>
</dbReference>
<dbReference type="EMBL" id="LFOE01000185">
    <property type="protein sequence ID" value="OBY29109.1"/>
    <property type="molecule type" value="Genomic_DNA"/>
</dbReference>
<dbReference type="Proteomes" id="UP000092668">
    <property type="component" value="Unassembled WGS sequence"/>
</dbReference>
<keyword evidence="1" id="KW-1277">Toxin-antitoxin system</keyword>
<evidence type="ECO:0000313" key="7">
    <source>
        <dbReference type="Proteomes" id="UP000466523"/>
    </source>
</evidence>
<feature type="compositionally biased region" description="Basic and acidic residues" evidence="3">
    <location>
        <begin position="60"/>
        <end position="69"/>
    </location>
</feature>
<protein>
    <submittedName>
        <fullName evidence="5">CopG family transcriptional regulator</fullName>
    </submittedName>
    <submittedName>
        <fullName evidence="4">DUF1778 domain-containing protein</fullName>
    </submittedName>
</protein>
<comment type="similarity">
    <text evidence="2">Belongs to the TacA antitoxin family.</text>
</comment>
<evidence type="ECO:0000313" key="5">
    <source>
        <dbReference type="EMBL" id="OBY29109.1"/>
    </source>
</evidence>
<comment type="caution">
    <text evidence="5">The sequence shown here is derived from an EMBL/GenBank/DDBJ whole genome shotgun (WGS) entry which is preliminary data.</text>
</comment>
<feature type="region of interest" description="Disordered" evidence="3">
    <location>
        <begin position="60"/>
        <end position="80"/>
    </location>
</feature>
<evidence type="ECO:0000256" key="3">
    <source>
        <dbReference type="SAM" id="MobiDB-lite"/>
    </source>
</evidence>
<proteinExistence type="inferred from homology"/>
<name>A0A1B8S8N1_9MYCO</name>
<reference evidence="5 6" key="1">
    <citation type="submission" date="2015-06" db="EMBL/GenBank/DDBJ databases">
        <title>Genome sequence of Mycobacterium kumamotonense strain Roo.</title>
        <authorList>
            <person name="Greninger A.L."/>
            <person name="Cunningham G."/>
            <person name="Miller S."/>
        </authorList>
    </citation>
    <scope>NUCLEOTIDE SEQUENCE [LARGE SCALE GENOMIC DNA]</scope>
    <source>
        <strain evidence="5 6">Roo</strain>
    </source>
</reference>
<accession>A0A1B8S8N1</accession>
<dbReference type="AlphaFoldDB" id="A0A1B8S8N1"/>
<dbReference type="EMBL" id="JAACYR010000044">
    <property type="protein sequence ID" value="NDJ90214.1"/>
    <property type="molecule type" value="Genomic_DNA"/>
</dbReference>
<sequence length="80" mass="8851">MAQTLTIRLNADDRAVLEAAARKQGKGLSAFVRELAEAQARQTRREMIRADGERVMAHLAEHPDARSELDELGTPLTDLP</sequence>
<dbReference type="RefSeq" id="WP_013828198.1">
    <property type="nucleotide sequence ID" value="NZ_JAACYR010000044.1"/>
</dbReference>
<dbReference type="Gene3D" id="1.20.5.780">
    <property type="entry name" value="Single helix bin"/>
    <property type="match status" value="1"/>
</dbReference>
<dbReference type="Pfam" id="PF08681">
    <property type="entry name" value="TacA1"/>
    <property type="match status" value="1"/>
</dbReference>